<sequence>MSLAIRGMYSFQTEFVASFTALQQELNQEASVFRVFLVPLALEVVTQLMRFLDNYVSKDFDIWARTIDETARGAKEYQILFHCLAEFFEHIGRDLVKYPKMIQEVRQALVGETIKFQREAGILGITSLVKDDVFVSLLFVPEVDFYAAPLVHGGERQEFKKPVVAKDPFERAVAAASAVEATLVPVVGKFERLLRDLADFSADLLAELEDDLGASSAPPPPPKKRDPWADFGKTKEEIAEDRRREEEEEAANAPVPLDPVSQAKLEARRRRHFDVFGPKAHWMLRSCRAMTAMCGNIISDLVCVPAPEPKDYAQKWLESRQNAAGQDIIDVARAATENVEITDAMDP</sequence>
<evidence type="ECO:0000313" key="2">
    <source>
        <dbReference type="EMBL" id="CAD9497526.1"/>
    </source>
</evidence>
<feature type="compositionally biased region" description="Basic and acidic residues" evidence="1">
    <location>
        <begin position="223"/>
        <end position="245"/>
    </location>
</feature>
<proteinExistence type="predicted"/>
<dbReference type="EMBL" id="HBGW01005603">
    <property type="protein sequence ID" value="CAD9497526.1"/>
    <property type="molecule type" value="Transcribed_RNA"/>
</dbReference>
<name>A0A7S2HQS8_9DINO</name>
<dbReference type="AlphaFoldDB" id="A0A7S2HQS8"/>
<protein>
    <submittedName>
        <fullName evidence="2">Uncharacterized protein</fullName>
    </submittedName>
</protein>
<gene>
    <name evidence="2" type="ORF">BRAN1462_LOCUS3685</name>
</gene>
<feature type="region of interest" description="Disordered" evidence="1">
    <location>
        <begin position="211"/>
        <end position="258"/>
    </location>
</feature>
<organism evidence="2">
    <name type="scientific">Zooxanthella nutricula</name>
    <dbReference type="NCBI Taxonomy" id="1333877"/>
    <lineage>
        <taxon>Eukaryota</taxon>
        <taxon>Sar</taxon>
        <taxon>Alveolata</taxon>
        <taxon>Dinophyceae</taxon>
        <taxon>Peridiniales</taxon>
        <taxon>Peridiniales incertae sedis</taxon>
        <taxon>Zooxanthella</taxon>
    </lineage>
</organism>
<evidence type="ECO:0000256" key="1">
    <source>
        <dbReference type="SAM" id="MobiDB-lite"/>
    </source>
</evidence>
<accession>A0A7S2HQS8</accession>
<reference evidence="2" key="1">
    <citation type="submission" date="2021-01" db="EMBL/GenBank/DDBJ databases">
        <authorList>
            <person name="Corre E."/>
            <person name="Pelletier E."/>
            <person name="Niang G."/>
            <person name="Scheremetjew M."/>
            <person name="Finn R."/>
            <person name="Kale V."/>
            <person name="Holt S."/>
            <person name="Cochrane G."/>
            <person name="Meng A."/>
            <person name="Brown T."/>
            <person name="Cohen L."/>
        </authorList>
    </citation>
    <scope>NUCLEOTIDE SEQUENCE</scope>
    <source>
        <strain evidence="2">RCC3387</strain>
    </source>
</reference>